<comment type="subcellular location">
    <subcellularLocation>
        <location evidence="1">Membrane</location>
        <topology evidence="1">Peripheral membrane protein</topology>
    </subcellularLocation>
</comment>
<comment type="caution">
    <text evidence="9">The sequence shown here is derived from an EMBL/GenBank/DDBJ whole genome shotgun (WGS) entry which is preliminary data.</text>
</comment>
<reference evidence="9 10" key="1">
    <citation type="submission" date="2019-12" db="EMBL/GenBank/DDBJ databases">
        <title>Maritimibacter sp. nov. sp. isolated from sea sand.</title>
        <authorList>
            <person name="Kim J."/>
            <person name="Jeong S.E."/>
            <person name="Jung H.S."/>
            <person name="Jeon C.O."/>
        </authorList>
    </citation>
    <scope>NUCLEOTIDE SEQUENCE [LARGE SCALE GENOMIC DNA]</scope>
    <source>
        <strain evidence="9 10">DP07</strain>
    </source>
</reference>
<evidence type="ECO:0000256" key="2">
    <source>
        <dbReference type="ARBA" id="ARBA00005005"/>
    </source>
</evidence>
<dbReference type="Pfam" id="PF00501">
    <property type="entry name" value="AMP-binding"/>
    <property type="match status" value="1"/>
</dbReference>
<dbReference type="RefSeq" id="WP_161350917.1">
    <property type="nucleotide sequence ID" value="NZ_WTUX01000011.1"/>
</dbReference>
<evidence type="ECO:0000256" key="4">
    <source>
        <dbReference type="ARBA" id="ARBA00026121"/>
    </source>
</evidence>
<dbReference type="GO" id="GO:0004467">
    <property type="term" value="F:long-chain fatty acid-CoA ligase activity"/>
    <property type="evidence" value="ECO:0007669"/>
    <property type="project" value="UniProtKB-EC"/>
</dbReference>
<organism evidence="9 10">
    <name type="scientific">Maritimibacter harenae</name>
    <dbReference type="NCBI Taxonomy" id="2606218"/>
    <lineage>
        <taxon>Bacteria</taxon>
        <taxon>Pseudomonadati</taxon>
        <taxon>Pseudomonadota</taxon>
        <taxon>Alphaproteobacteria</taxon>
        <taxon>Rhodobacterales</taxon>
        <taxon>Roseobacteraceae</taxon>
        <taxon>Maritimibacter</taxon>
    </lineage>
</organism>
<name>A0A845M8X0_9RHOB</name>
<dbReference type="CDD" id="cd04433">
    <property type="entry name" value="AFD_class_I"/>
    <property type="match status" value="1"/>
</dbReference>
<dbReference type="AlphaFoldDB" id="A0A845M8X0"/>
<evidence type="ECO:0000256" key="5">
    <source>
        <dbReference type="ARBA" id="ARBA00039545"/>
    </source>
</evidence>
<dbReference type="InterPro" id="IPR000873">
    <property type="entry name" value="AMP-dep_synth/lig_dom"/>
</dbReference>
<feature type="domain" description="AMP-dependent synthetase/ligase" evidence="7">
    <location>
        <begin position="17"/>
        <end position="333"/>
    </location>
</feature>
<evidence type="ECO:0000259" key="7">
    <source>
        <dbReference type="Pfam" id="PF00501"/>
    </source>
</evidence>
<dbReference type="PANTHER" id="PTHR43767">
    <property type="entry name" value="LONG-CHAIN-FATTY-ACID--COA LIGASE"/>
    <property type="match status" value="1"/>
</dbReference>
<feature type="domain" description="AMP-binding enzyme C-terminal" evidence="8">
    <location>
        <begin position="379"/>
        <end position="447"/>
    </location>
</feature>
<evidence type="ECO:0000256" key="3">
    <source>
        <dbReference type="ARBA" id="ARBA00022598"/>
    </source>
</evidence>
<evidence type="ECO:0000313" key="9">
    <source>
        <dbReference type="EMBL" id="MZR12791.1"/>
    </source>
</evidence>
<dbReference type="Proteomes" id="UP000467322">
    <property type="component" value="Unassembled WGS sequence"/>
</dbReference>
<accession>A0A845M8X0</accession>
<dbReference type="EMBL" id="WTUX01000011">
    <property type="protein sequence ID" value="MZR12791.1"/>
    <property type="molecule type" value="Genomic_DNA"/>
</dbReference>
<evidence type="ECO:0000256" key="1">
    <source>
        <dbReference type="ARBA" id="ARBA00004170"/>
    </source>
</evidence>
<dbReference type="GO" id="GO:0016020">
    <property type="term" value="C:membrane"/>
    <property type="evidence" value="ECO:0007669"/>
    <property type="project" value="UniProtKB-SubCell"/>
</dbReference>
<dbReference type="EC" id="6.2.1.3" evidence="4"/>
<evidence type="ECO:0000313" key="10">
    <source>
        <dbReference type="Proteomes" id="UP000467322"/>
    </source>
</evidence>
<dbReference type="InterPro" id="IPR042099">
    <property type="entry name" value="ANL_N_sf"/>
</dbReference>
<dbReference type="Gene3D" id="3.30.300.30">
    <property type="match status" value="1"/>
</dbReference>
<dbReference type="InterPro" id="IPR050237">
    <property type="entry name" value="ATP-dep_AMP-bd_enzyme"/>
</dbReference>
<dbReference type="SUPFAM" id="SSF56801">
    <property type="entry name" value="Acetyl-CoA synthetase-like"/>
    <property type="match status" value="1"/>
</dbReference>
<dbReference type="InterPro" id="IPR045851">
    <property type="entry name" value="AMP-bd_C_sf"/>
</dbReference>
<dbReference type="Gene3D" id="3.40.50.12780">
    <property type="entry name" value="N-terminal domain of ligase-like"/>
    <property type="match status" value="1"/>
</dbReference>
<evidence type="ECO:0000259" key="8">
    <source>
        <dbReference type="Pfam" id="PF13193"/>
    </source>
</evidence>
<dbReference type="InterPro" id="IPR025110">
    <property type="entry name" value="AMP-bd_C"/>
</dbReference>
<keyword evidence="3" id="KW-0436">Ligase</keyword>
<protein>
    <recommendedName>
        <fullName evidence="5">Long-chain-fatty-acid--CoA ligase</fullName>
        <ecNumber evidence="4">6.2.1.3</ecNumber>
    </recommendedName>
    <alternativeName>
        <fullName evidence="6">Long-chain acyl-CoA synthetase</fullName>
    </alternativeName>
</protein>
<evidence type="ECO:0000256" key="6">
    <source>
        <dbReference type="ARBA" id="ARBA00042773"/>
    </source>
</evidence>
<gene>
    <name evidence="9" type="ORF">GQE99_07130</name>
</gene>
<comment type="pathway">
    <text evidence="2">Lipid metabolism; fatty acid beta-oxidation.</text>
</comment>
<dbReference type="PANTHER" id="PTHR43767:SF8">
    <property type="entry name" value="LONG-CHAIN-FATTY-ACID--COA LIGASE"/>
    <property type="match status" value="1"/>
</dbReference>
<sequence length="467" mass="50455">MTETAASRIFRNLRDNRDTVVEYRGHGYSGPELLGRIKARARVLAETGVGPGDTIIIIASENLTAFEILLAAWTHGASGFFVDFRTPAARVNEWATRLSARAIVGTRALAGVEMRVQPMHPVPEPGPVPCDPDPMHNAVWFSTSGTTGLPKIAPRTQVRLHEIIEAMEEKYNIPAGRAVLSPTSVGYSASGFMWLRFLAMGRKIIALDIVHRLDELDAALKRPEVAECSLPPSTIRRLAALPGPTPRYPELERLGAVGGPALAEDKVAAVRRLTMNYRMVYSAAGLGTISMITGPEILERPESCGKPEEGVQVTIRDNGREVGPGEIGEICVTLPEREEAPTGDVGYLAPDGYLYIVGRVQGFLTRNGVNFAAQRVSDAALRLPEVEEAAVVAVPGQDAGDEVHLFVQARGLERDALLRHLRTALPAAEQPDHVHLRPALPCNVSGKVDLGALLAELTEPEKEVARA</sequence>
<keyword evidence="10" id="KW-1185">Reference proteome</keyword>
<proteinExistence type="predicted"/>
<dbReference type="Pfam" id="PF13193">
    <property type="entry name" value="AMP-binding_C"/>
    <property type="match status" value="1"/>
</dbReference>